<protein>
    <submittedName>
        <fullName evidence="2">Uncharacterized protein</fullName>
    </submittedName>
</protein>
<evidence type="ECO:0000313" key="2">
    <source>
        <dbReference type="EMBL" id="QPV61485.1"/>
    </source>
</evidence>
<feature type="region of interest" description="Disordered" evidence="1">
    <location>
        <begin position="75"/>
        <end position="99"/>
    </location>
</feature>
<dbReference type="EMBL" id="CP065856">
    <property type="protein sequence ID" value="QPV61485.1"/>
    <property type="molecule type" value="Genomic_DNA"/>
</dbReference>
<dbReference type="RefSeq" id="WP_198060315.1">
    <property type="nucleotide sequence ID" value="NZ_CP065856.1"/>
</dbReference>
<dbReference type="GeneID" id="60589223"/>
<gene>
    <name evidence="2" type="ORF">I7X12_11980</name>
</gene>
<evidence type="ECO:0000256" key="1">
    <source>
        <dbReference type="SAM" id="MobiDB-lite"/>
    </source>
</evidence>
<name>A0A7T3KU74_9EURY</name>
<accession>A0A7T3KU74</accession>
<proteinExistence type="predicted"/>
<dbReference type="OrthoDB" id="380595at2157"/>
<sequence>MSSRLPSNGRLVSVTGTVVALALLLVGAAVTAEVALEAVIADGPVLDAAGVGVGRGTAGLVAFLGGCLVLRTVASRDTSPPSDDEERESDTPNRLVGDW</sequence>
<dbReference type="KEGG" id="hlt:I7X12_11980"/>
<dbReference type="AlphaFoldDB" id="A0A7T3KU74"/>
<dbReference type="Proteomes" id="UP000595001">
    <property type="component" value="Chromosome"/>
</dbReference>
<evidence type="ECO:0000313" key="3">
    <source>
        <dbReference type="Proteomes" id="UP000595001"/>
    </source>
</evidence>
<reference evidence="2 3" key="1">
    <citation type="submission" date="2020-12" db="EMBL/GenBank/DDBJ databases">
        <title>Halosimplex halophilum sp. nov. and Halosimplex salinum sp. nov., two new members of the genus Halosimplex.</title>
        <authorList>
            <person name="Cui H.L."/>
        </authorList>
    </citation>
    <scope>NUCLEOTIDE SEQUENCE [LARGE SCALE GENOMIC DNA]</scope>
    <source>
        <strain evidence="2 3">YGH94</strain>
    </source>
</reference>
<organism evidence="2 3">
    <name type="scientific">Halosimplex litoreum</name>
    <dbReference type="NCBI Taxonomy" id="1198301"/>
    <lineage>
        <taxon>Archaea</taxon>
        <taxon>Methanobacteriati</taxon>
        <taxon>Methanobacteriota</taxon>
        <taxon>Stenosarchaea group</taxon>
        <taxon>Halobacteria</taxon>
        <taxon>Halobacteriales</taxon>
        <taxon>Haloarculaceae</taxon>
        <taxon>Halosimplex</taxon>
    </lineage>
</organism>
<keyword evidence="3" id="KW-1185">Reference proteome</keyword>